<feature type="domain" description="Peptidase M14" evidence="6">
    <location>
        <begin position="30"/>
        <end position="306"/>
    </location>
</feature>
<evidence type="ECO:0000256" key="3">
    <source>
        <dbReference type="ARBA" id="ARBA00022801"/>
    </source>
</evidence>
<dbReference type="Pfam" id="PF24827">
    <property type="entry name" value="AstE_AspA_cat"/>
    <property type="match status" value="1"/>
</dbReference>
<dbReference type="GO" id="GO:0004181">
    <property type="term" value="F:metallocarboxypeptidase activity"/>
    <property type="evidence" value="ECO:0007669"/>
    <property type="project" value="InterPro"/>
</dbReference>
<sequence length="306" mass="34016">MTVKPFYPIGTPGKPWTAAEKQQWRESQTRFRSYETDVLEAIDALKPRYDVSQYGELHYGDRTFPLMAVKTQNWDDSLPVALITGGVHGYETSGVMGALSFLSEYQNEYAGKINLLVVPCVSPWAYEHITRWTYDAVDTNRQFYPQGEGEEARALMAYTAPLKGKFLLHVDLHETTDSDESEFRPAKAARDGEAFEPGTIPDGYYLVSDTQNSRLDFQAAIIAAVEKVTHIAPADKNGNMLDYPVVSHGVVEYDNNAYHLCATLTGAPFTTTTEVYPDSPDTTPEACTRAQVVTVHTAIEFALAHA</sequence>
<gene>
    <name evidence="7" type="ORF">QQF32_17770</name>
</gene>
<evidence type="ECO:0000313" key="8">
    <source>
        <dbReference type="Proteomes" id="UP001223214"/>
    </source>
</evidence>
<evidence type="ECO:0000259" key="6">
    <source>
        <dbReference type="PROSITE" id="PS52035"/>
    </source>
</evidence>
<keyword evidence="3" id="KW-0378">Hydrolase</keyword>
<keyword evidence="2" id="KW-0479">Metal-binding</keyword>
<dbReference type="AlphaFoldDB" id="A0AAP4FWU0"/>
<organism evidence="7 8">
    <name type="scientific">Lelliottia wanjuensis</name>
    <dbReference type="NCBI Taxonomy" id="3050585"/>
    <lineage>
        <taxon>Bacteria</taxon>
        <taxon>Pseudomonadati</taxon>
        <taxon>Pseudomonadota</taxon>
        <taxon>Gammaproteobacteria</taxon>
        <taxon>Enterobacterales</taxon>
        <taxon>Enterobacteriaceae</taxon>
        <taxon>Lelliottia</taxon>
    </lineage>
</organism>
<keyword evidence="4" id="KW-0862">Zinc</keyword>
<evidence type="ECO:0000256" key="2">
    <source>
        <dbReference type="ARBA" id="ARBA00022723"/>
    </source>
</evidence>
<dbReference type="PROSITE" id="PS52035">
    <property type="entry name" value="PEPTIDASE_M14"/>
    <property type="match status" value="1"/>
</dbReference>
<dbReference type="SUPFAM" id="SSF53187">
    <property type="entry name" value="Zn-dependent exopeptidases"/>
    <property type="match status" value="1"/>
</dbReference>
<comment type="cofactor">
    <cofactor evidence="1">
        <name>Zn(2+)</name>
        <dbReference type="ChEBI" id="CHEBI:29105"/>
    </cofactor>
</comment>
<dbReference type="InterPro" id="IPR055438">
    <property type="entry name" value="AstE_AspA_cat"/>
</dbReference>
<dbReference type="Proteomes" id="UP001223214">
    <property type="component" value="Unassembled WGS sequence"/>
</dbReference>
<evidence type="ECO:0000256" key="4">
    <source>
        <dbReference type="ARBA" id="ARBA00022833"/>
    </source>
</evidence>
<dbReference type="CDD" id="cd06231">
    <property type="entry name" value="M14_REP34-like"/>
    <property type="match status" value="1"/>
</dbReference>
<dbReference type="GO" id="GO:0016788">
    <property type="term" value="F:hydrolase activity, acting on ester bonds"/>
    <property type="evidence" value="ECO:0007669"/>
    <property type="project" value="InterPro"/>
</dbReference>
<dbReference type="GO" id="GO:0008270">
    <property type="term" value="F:zinc ion binding"/>
    <property type="evidence" value="ECO:0007669"/>
    <property type="project" value="InterPro"/>
</dbReference>
<accession>A0AAP4FWU0</accession>
<evidence type="ECO:0000256" key="1">
    <source>
        <dbReference type="ARBA" id="ARBA00001947"/>
    </source>
</evidence>
<comment type="similarity">
    <text evidence="5">Belongs to the peptidase M14 family.</text>
</comment>
<evidence type="ECO:0000256" key="5">
    <source>
        <dbReference type="PROSITE-ProRule" id="PRU01379"/>
    </source>
</evidence>
<reference evidence="7 8" key="1">
    <citation type="submission" date="2023-06" db="EMBL/GenBank/DDBJ databases">
        <title>Identification and characterization of antibiotic-resistant Gram-negative bacteria.</title>
        <authorList>
            <person name="Cho G.-S."/>
            <person name="Lee J."/>
            <person name="Tai E."/>
            <person name="Jeong S."/>
            <person name="Kim I."/>
            <person name="Kim B.-E."/>
            <person name="Jeong M.-I."/>
            <person name="Oh K.-K."/>
            <person name="Franz C.M.A.P."/>
        </authorList>
    </citation>
    <scope>NUCLEOTIDE SEQUENCE [LARGE SCALE GENOMIC DNA]</scope>
    <source>
        <strain evidence="7 8">V106_12</strain>
    </source>
</reference>
<proteinExistence type="inferred from homology"/>
<keyword evidence="8" id="KW-1185">Reference proteome</keyword>
<name>A0AAP4FWU0_9ENTR</name>
<dbReference type="Gene3D" id="3.40.630.10">
    <property type="entry name" value="Zn peptidases"/>
    <property type="match status" value="1"/>
</dbReference>
<dbReference type="GO" id="GO:0006508">
    <property type="term" value="P:proteolysis"/>
    <property type="evidence" value="ECO:0007669"/>
    <property type="project" value="InterPro"/>
</dbReference>
<comment type="caution">
    <text evidence="5">Lacks conserved residue(s) required for the propagation of feature annotation.</text>
</comment>
<dbReference type="InterPro" id="IPR000834">
    <property type="entry name" value="Peptidase_M14"/>
</dbReference>
<comment type="caution">
    <text evidence="7">The sequence shown here is derived from an EMBL/GenBank/DDBJ whole genome shotgun (WGS) entry which is preliminary data.</text>
</comment>
<evidence type="ECO:0000313" key="7">
    <source>
        <dbReference type="EMBL" id="MDK9365047.1"/>
    </source>
</evidence>
<dbReference type="EMBL" id="JASSOM010000066">
    <property type="protein sequence ID" value="MDK9365047.1"/>
    <property type="molecule type" value="Genomic_DNA"/>
</dbReference>
<dbReference type="RefSeq" id="WP_285146712.1">
    <property type="nucleotide sequence ID" value="NZ_JASSOL010000049.1"/>
</dbReference>
<protein>
    <submittedName>
        <fullName evidence="7">M14 family metallocarboxypeptidase</fullName>
    </submittedName>
</protein>